<evidence type="ECO:0000313" key="1">
    <source>
        <dbReference type="EMBL" id="GGI18676.1"/>
    </source>
</evidence>
<gene>
    <name evidence="1" type="ORF">GCM10008066_15270</name>
</gene>
<dbReference type="AlphaFoldDB" id="A0A8J3APK4"/>
<keyword evidence="2" id="KW-1185">Reference proteome</keyword>
<proteinExistence type="predicted"/>
<organism evidence="1 2">
    <name type="scientific">Oxalicibacterium faecigallinarum</name>
    <dbReference type="NCBI Taxonomy" id="573741"/>
    <lineage>
        <taxon>Bacteria</taxon>
        <taxon>Pseudomonadati</taxon>
        <taxon>Pseudomonadota</taxon>
        <taxon>Betaproteobacteria</taxon>
        <taxon>Burkholderiales</taxon>
        <taxon>Oxalobacteraceae</taxon>
        <taxon>Oxalicibacterium</taxon>
    </lineage>
</organism>
<evidence type="ECO:0000313" key="2">
    <source>
        <dbReference type="Proteomes" id="UP000642180"/>
    </source>
</evidence>
<accession>A0A8J3APK4</accession>
<dbReference type="EMBL" id="BMDI01000001">
    <property type="protein sequence ID" value="GGI18676.1"/>
    <property type="molecule type" value="Genomic_DNA"/>
</dbReference>
<protein>
    <recommendedName>
        <fullName evidence="3">Pilus assembly protein</fullName>
    </recommendedName>
</protein>
<reference evidence="2" key="1">
    <citation type="journal article" date="2019" name="Int. J. Syst. Evol. Microbiol.">
        <title>The Global Catalogue of Microorganisms (GCM) 10K type strain sequencing project: providing services to taxonomists for standard genome sequencing and annotation.</title>
        <authorList>
            <consortium name="The Broad Institute Genomics Platform"/>
            <consortium name="The Broad Institute Genome Sequencing Center for Infectious Disease"/>
            <person name="Wu L."/>
            <person name="Ma J."/>
        </authorList>
    </citation>
    <scope>NUCLEOTIDE SEQUENCE [LARGE SCALE GENOMIC DNA]</scope>
    <source>
        <strain evidence="2">CCM 2767</strain>
    </source>
</reference>
<name>A0A8J3APK4_9BURK</name>
<dbReference type="Proteomes" id="UP000642180">
    <property type="component" value="Unassembled WGS sequence"/>
</dbReference>
<comment type="caution">
    <text evidence="1">The sequence shown here is derived from an EMBL/GenBank/DDBJ whole genome shotgun (WGS) entry which is preliminary data.</text>
</comment>
<evidence type="ECO:0008006" key="3">
    <source>
        <dbReference type="Google" id="ProtNLM"/>
    </source>
</evidence>
<sequence>MLAQQSITLAAAEGARAALRHVPEESARETNAKEAATGTHSVAAWLGTKLAFTGTSINCPYTSGADPVRCYSVTVRYPYGEHPLIPLLLGPLMQVVVPETLSSTAIVQID</sequence>